<evidence type="ECO:0000313" key="1">
    <source>
        <dbReference type="EMBL" id="EGJ31468.1"/>
    </source>
</evidence>
<reference evidence="2" key="1">
    <citation type="journal article" date="2011" name="Proc. Natl. Acad. Sci. U.S.A.">
        <title>Genomic insights into the physiology and ecology of the marine filamentous cyanobacterium Lyngbya majuscula.</title>
        <authorList>
            <person name="Jones A.C."/>
            <person name="Monroe E.A."/>
            <person name="Podell S."/>
            <person name="Hess W.R."/>
            <person name="Klages S."/>
            <person name="Esquenazi E."/>
            <person name="Niessen S."/>
            <person name="Hoover H."/>
            <person name="Rothmann M."/>
            <person name="Lasken R.S."/>
            <person name="Yates J.R.III."/>
            <person name="Reinhardt R."/>
            <person name="Kube M."/>
            <person name="Burkart M.D."/>
            <person name="Allen E.E."/>
            <person name="Dorrestein P.C."/>
            <person name="Gerwick W.H."/>
            <person name="Gerwick L."/>
        </authorList>
    </citation>
    <scope>NUCLEOTIDE SEQUENCE [LARGE SCALE GENOMIC DNA]</scope>
    <source>
        <strain evidence="2">3L</strain>
    </source>
</reference>
<dbReference type="HOGENOM" id="CLU_2494479_0_0_3"/>
<keyword evidence="2" id="KW-1185">Reference proteome</keyword>
<proteinExistence type="predicted"/>
<dbReference type="Proteomes" id="UP000003959">
    <property type="component" value="Unassembled WGS sequence"/>
</dbReference>
<sequence>MALIPIVLYDYQYSGFQLVKYKLLGFREQGTGKKSCRIGILPVWNRHLACLAIFWGGQDAHSTGGIGILPVQRCFGAGRMPTLPVE</sequence>
<dbReference type="AlphaFoldDB" id="F4XVC0"/>
<organism evidence="1 2">
    <name type="scientific">Moorena producens 3L</name>
    <dbReference type="NCBI Taxonomy" id="489825"/>
    <lineage>
        <taxon>Bacteria</taxon>
        <taxon>Bacillati</taxon>
        <taxon>Cyanobacteriota</taxon>
        <taxon>Cyanophyceae</taxon>
        <taxon>Coleofasciculales</taxon>
        <taxon>Coleofasciculaceae</taxon>
        <taxon>Moorena</taxon>
    </lineage>
</organism>
<protein>
    <submittedName>
        <fullName evidence="1">Uncharacterized protein</fullName>
    </submittedName>
</protein>
<dbReference type="RefSeq" id="WP_008186889.1">
    <property type="nucleotide sequence ID" value="NZ_GL890939.1"/>
</dbReference>
<evidence type="ECO:0000313" key="2">
    <source>
        <dbReference type="Proteomes" id="UP000003959"/>
    </source>
</evidence>
<name>F4XVC0_9CYAN</name>
<gene>
    <name evidence="1" type="ORF">LYNGBM3L_39620</name>
</gene>
<accession>F4XVC0</accession>
<dbReference type="EMBL" id="GL890939">
    <property type="protein sequence ID" value="EGJ31468.1"/>
    <property type="molecule type" value="Genomic_DNA"/>
</dbReference>